<protein>
    <submittedName>
        <fullName evidence="1">Uncharacterized protein</fullName>
    </submittedName>
</protein>
<dbReference type="AlphaFoldDB" id="A0AAP0LFM0"/>
<keyword evidence="2" id="KW-1185">Reference proteome</keyword>
<organism evidence="1 2">
    <name type="scientific">Stephania yunnanensis</name>
    <dbReference type="NCBI Taxonomy" id="152371"/>
    <lineage>
        <taxon>Eukaryota</taxon>
        <taxon>Viridiplantae</taxon>
        <taxon>Streptophyta</taxon>
        <taxon>Embryophyta</taxon>
        <taxon>Tracheophyta</taxon>
        <taxon>Spermatophyta</taxon>
        <taxon>Magnoliopsida</taxon>
        <taxon>Ranunculales</taxon>
        <taxon>Menispermaceae</taxon>
        <taxon>Menispermoideae</taxon>
        <taxon>Cissampelideae</taxon>
        <taxon>Stephania</taxon>
    </lineage>
</organism>
<accession>A0AAP0LFM0</accession>
<gene>
    <name evidence="1" type="ORF">Syun_000905</name>
</gene>
<reference evidence="1 2" key="1">
    <citation type="submission" date="2024-01" db="EMBL/GenBank/DDBJ databases">
        <title>Genome assemblies of Stephania.</title>
        <authorList>
            <person name="Yang L."/>
        </authorList>
    </citation>
    <scope>NUCLEOTIDE SEQUENCE [LARGE SCALE GENOMIC DNA]</scope>
    <source>
        <strain evidence="1">YNDBR</strain>
        <tissue evidence="1">Leaf</tissue>
    </source>
</reference>
<proteinExistence type="predicted"/>
<dbReference type="Proteomes" id="UP001420932">
    <property type="component" value="Unassembled WGS sequence"/>
</dbReference>
<sequence length="158" mass="18237">MRMEEGAWVDAVRRNKGRQLTQTGRGSQNFNEPSFSFHVERKFFKVLRRQHGGIRFFELTAQRKSQMEFTEEETLWLTRACTQVAEAGEVAQRMVTRKNEISLVVYLITNERGKALRIGKFSQKKGQSLIFLGEGNERGWSMLTSTLHAICVNMNTFA</sequence>
<evidence type="ECO:0000313" key="1">
    <source>
        <dbReference type="EMBL" id="KAK9168765.1"/>
    </source>
</evidence>
<comment type="caution">
    <text evidence="1">The sequence shown here is derived from an EMBL/GenBank/DDBJ whole genome shotgun (WGS) entry which is preliminary data.</text>
</comment>
<name>A0AAP0LFM0_9MAGN</name>
<evidence type="ECO:0000313" key="2">
    <source>
        <dbReference type="Proteomes" id="UP001420932"/>
    </source>
</evidence>
<dbReference type="EMBL" id="JBBNAF010000001">
    <property type="protein sequence ID" value="KAK9168765.1"/>
    <property type="molecule type" value="Genomic_DNA"/>
</dbReference>